<feature type="domain" description="WCX" evidence="2">
    <location>
        <begin position="260"/>
        <end position="320"/>
    </location>
</feature>
<evidence type="ECO:0000259" key="1">
    <source>
        <dbReference type="Pfam" id="PF13280"/>
    </source>
</evidence>
<dbReference type="BioCyc" id="ESIR657319:G136K-318-MONOMER"/>
<reference evidence="3 4" key="1">
    <citation type="submission" date="2010-03" db="EMBL/GenBank/DDBJ databases">
        <title>The genome sequence of Eubacterium siraeum 70/3.</title>
        <authorList>
            <consortium name="metaHIT consortium -- http://www.metahit.eu/"/>
            <person name="Pajon A."/>
            <person name="Turner K."/>
            <person name="Parkhill J."/>
            <person name="Duncan S."/>
            <person name="Flint H."/>
        </authorList>
    </citation>
    <scope>NUCLEOTIDE SEQUENCE [LARGE SCALE GENOMIC DNA]</scope>
    <source>
        <strain evidence="3 4">70/3</strain>
    </source>
</reference>
<dbReference type="PANTHER" id="PTHR34580">
    <property type="match status" value="1"/>
</dbReference>
<sequence>MESFEPKKLALIRIWQILKEYSDYDHPLTQDDIARHLESDYGIVIERKAISRNISLLKEAGAEIESGRTGSYLERRDFEDSELKLLIDGVLCSKYITAKQSKDLIDRLCGLSNKYFRSHVKNIHSVNDWYKTDNQALFYNIELIDTAIEEGKQIHYDYNKYGVDKKLHKSSHQYMSPYLMILHNQRYYLMAYSEYWGNMAFHRLDRITNMNISDKKATPIRNVSGYENGINYKELSSAMPYMFTDRPEHIDFIADIGIIDQVIDWFGSDIRIAKTDDENKVRISVKASPNAMVHWAMQYANYVEIISPEPLRMRVKEALENGLKKYCYVNFAPKTGCNTKMEKGTE</sequence>
<gene>
    <name evidence="3" type="ORF">EUS_03810</name>
</gene>
<accession>D4JRH4</accession>
<evidence type="ECO:0000259" key="2">
    <source>
        <dbReference type="Pfam" id="PF25583"/>
    </source>
</evidence>
<organism evidence="3 4">
    <name type="scientific">[Eubacterium] siraeum 70/3</name>
    <dbReference type="NCBI Taxonomy" id="657319"/>
    <lineage>
        <taxon>Bacteria</taxon>
        <taxon>Bacillati</taxon>
        <taxon>Bacillota</taxon>
        <taxon>Clostridia</taxon>
        <taxon>Eubacteriales</taxon>
        <taxon>Oscillospiraceae</taxon>
        <taxon>Oscillospiraceae incertae sedis</taxon>
    </lineage>
</organism>
<evidence type="ECO:0000313" key="3">
    <source>
        <dbReference type="EMBL" id="CBK95693.1"/>
    </source>
</evidence>
<dbReference type="Pfam" id="PF13280">
    <property type="entry name" value="WYL"/>
    <property type="match status" value="1"/>
</dbReference>
<name>D4JRH4_9FIRM</name>
<feature type="domain" description="WYL" evidence="1">
    <location>
        <begin position="141"/>
        <end position="210"/>
    </location>
</feature>
<proteinExistence type="predicted"/>
<protein>
    <submittedName>
        <fullName evidence="3">Uncharacterized protein</fullName>
    </submittedName>
</protein>
<evidence type="ECO:0000313" key="4">
    <source>
        <dbReference type="Proteomes" id="UP000008803"/>
    </source>
</evidence>
<dbReference type="Pfam" id="PF25583">
    <property type="entry name" value="WCX"/>
    <property type="match status" value="1"/>
</dbReference>
<dbReference type="AlphaFoldDB" id="D4JRH4"/>
<dbReference type="PROSITE" id="PS52050">
    <property type="entry name" value="WYL"/>
    <property type="match status" value="1"/>
</dbReference>
<dbReference type="PATRIC" id="fig|657319.3.peg.442"/>
<dbReference type="KEGG" id="esu:EUS_03810"/>
<dbReference type="HOGENOM" id="CLU_053686_1_0_9"/>
<dbReference type="InterPro" id="IPR057727">
    <property type="entry name" value="WCX_dom"/>
</dbReference>
<dbReference type="InterPro" id="IPR026881">
    <property type="entry name" value="WYL_dom"/>
</dbReference>
<dbReference type="InterPro" id="IPR051534">
    <property type="entry name" value="CBASS_pafABC_assoc_protein"/>
</dbReference>
<dbReference type="PANTHER" id="PTHR34580:SF1">
    <property type="entry name" value="PROTEIN PAFC"/>
    <property type="match status" value="1"/>
</dbReference>
<reference evidence="3 4" key="2">
    <citation type="submission" date="2010-03" db="EMBL/GenBank/DDBJ databases">
        <authorList>
            <person name="Pajon A."/>
        </authorList>
    </citation>
    <scope>NUCLEOTIDE SEQUENCE [LARGE SCALE GENOMIC DNA]</scope>
    <source>
        <strain evidence="3 4">70/3</strain>
    </source>
</reference>
<dbReference type="Proteomes" id="UP000008803">
    <property type="component" value="Chromosome"/>
</dbReference>
<dbReference type="EMBL" id="FP929044">
    <property type="protein sequence ID" value="CBK95693.1"/>
    <property type="molecule type" value="Genomic_DNA"/>
</dbReference>